<accession>A0A9W9CVW7</accession>
<keyword evidence="5" id="KW-0560">Oxidoreductase</keyword>
<keyword evidence="6 8" id="KW-0408">Iron</keyword>
<dbReference type="GO" id="GO:0004497">
    <property type="term" value="F:monooxygenase activity"/>
    <property type="evidence" value="ECO:0007669"/>
    <property type="project" value="UniProtKB-KW"/>
</dbReference>
<keyword evidence="3 8" id="KW-0349">Heme</keyword>
<sequence length="525" mass="58398">MSPAPAPPSDAAAMSLHSLRALAIEKVQNFSGAYILIALAAYVVYCLLNTLTTWYRLRKFPGPPLASLSSFWLARTALTGRAPFIHAELLQKHAHPFIRIAPDILITDDPTVHRHMNGAQAGYVKAPWYSSLRTDAFTHSMFSSRDVTYHDDVKARVSPGYTGRDVPGMEAEIDEGIAKLKDLIRREYVSAPGRTKKVDFSNVPTFFALDSLSKMAFGEAFGYLAANSDIGGWIKSQHKTMKMMVLAADVEWLGKILFSDFVLGIIGPKKTDKNAIGKMMAMAHEVVTERTGPKAEPIQDMLGSFISRGLSPKQCEVEILLQIAAGADTTASVIRFVLILVSSTPHVYRRLQQEIDDGIAAGTISNPVTAAEGKALPYLQAVIFETIRFHPPAFGLLPKVVPPKGDVLAGHFVPGGTKIAFNSWMGMRRTDVFGADVDVFRPERWTEASPEDLRKMQRVVDQIFGWGRYRCAGRIIALLELNKIFVELFREFDFQLLNPGKPWSEELFNTFVVNDMWMRVSTRQF</sequence>
<dbReference type="InterPro" id="IPR036396">
    <property type="entry name" value="Cyt_P450_sf"/>
</dbReference>
<dbReference type="InterPro" id="IPR002401">
    <property type="entry name" value="Cyt_P450_E_grp-I"/>
</dbReference>
<keyword evidence="7" id="KW-0503">Monooxygenase</keyword>
<dbReference type="SUPFAM" id="SSF48264">
    <property type="entry name" value="Cytochrome P450"/>
    <property type="match status" value="1"/>
</dbReference>
<evidence type="ECO:0000256" key="3">
    <source>
        <dbReference type="ARBA" id="ARBA00022617"/>
    </source>
</evidence>
<evidence type="ECO:0008006" key="12">
    <source>
        <dbReference type="Google" id="ProtNLM"/>
    </source>
</evidence>
<evidence type="ECO:0000256" key="8">
    <source>
        <dbReference type="PIRSR" id="PIRSR602401-1"/>
    </source>
</evidence>
<dbReference type="Proteomes" id="UP001140453">
    <property type="component" value="Unassembled WGS sequence"/>
</dbReference>
<comment type="cofactor">
    <cofactor evidence="1 8">
        <name>heme</name>
        <dbReference type="ChEBI" id="CHEBI:30413"/>
    </cofactor>
</comment>
<keyword evidence="4 8" id="KW-0479">Metal-binding</keyword>
<dbReference type="GO" id="GO:0005506">
    <property type="term" value="F:iron ion binding"/>
    <property type="evidence" value="ECO:0007669"/>
    <property type="project" value="InterPro"/>
</dbReference>
<dbReference type="PANTHER" id="PTHR24305">
    <property type="entry name" value="CYTOCHROME P450"/>
    <property type="match status" value="1"/>
</dbReference>
<dbReference type="InterPro" id="IPR050121">
    <property type="entry name" value="Cytochrome_P450_monoxygenase"/>
</dbReference>
<organism evidence="10 11">
    <name type="scientific">Gnomoniopsis smithogilvyi</name>
    <dbReference type="NCBI Taxonomy" id="1191159"/>
    <lineage>
        <taxon>Eukaryota</taxon>
        <taxon>Fungi</taxon>
        <taxon>Dikarya</taxon>
        <taxon>Ascomycota</taxon>
        <taxon>Pezizomycotina</taxon>
        <taxon>Sordariomycetes</taxon>
        <taxon>Sordariomycetidae</taxon>
        <taxon>Diaporthales</taxon>
        <taxon>Gnomoniaceae</taxon>
        <taxon>Gnomoniopsis</taxon>
    </lineage>
</organism>
<evidence type="ECO:0000256" key="1">
    <source>
        <dbReference type="ARBA" id="ARBA00001971"/>
    </source>
</evidence>
<dbReference type="AlphaFoldDB" id="A0A9W9CVW7"/>
<keyword evidence="9" id="KW-0472">Membrane</keyword>
<dbReference type="Gene3D" id="1.10.630.10">
    <property type="entry name" value="Cytochrome P450"/>
    <property type="match status" value="1"/>
</dbReference>
<dbReference type="GO" id="GO:0016705">
    <property type="term" value="F:oxidoreductase activity, acting on paired donors, with incorporation or reduction of molecular oxygen"/>
    <property type="evidence" value="ECO:0007669"/>
    <property type="project" value="InterPro"/>
</dbReference>
<feature type="transmembrane region" description="Helical" evidence="9">
    <location>
        <begin position="32"/>
        <end position="51"/>
    </location>
</feature>
<keyword evidence="11" id="KW-1185">Reference proteome</keyword>
<evidence type="ECO:0000313" key="10">
    <source>
        <dbReference type="EMBL" id="KAJ4390902.1"/>
    </source>
</evidence>
<dbReference type="PRINTS" id="PR00463">
    <property type="entry name" value="EP450I"/>
</dbReference>
<evidence type="ECO:0000256" key="6">
    <source>
        <dbReference type="ARBA" id="ARBA00023004"/>
    </source>
</evidence>
<evidence type="ECO:0000256" key="9">
    <source>
        <dbReference type="SAM" id="Phobius"/>
    </source>
</evidence>
<comment type="caution">
    <text evidence="10">The sequence shown here is derived from an EMBL/GenBank/DDBJ whole genome shotgun (WGS) entry which is preliminary data.</text>
</comment>
<dbReference type="EMBL" id="JAPEVB010000003">
    <property type="protein sequence ID" value="KAJ4390902.1"/>
    <property type="molecule type" value="Genomic_DNA"/>
</dbReference>
<evidence type="ECO:0000256" key="2">
    <source>
        <dbReference type="ARBA" id="ARBA00010617"/>
    </source>
</evidence>
<evidence type="ECO:0000313" key="11">
    <source>
        <dbReference type="Proteomes" id="UP001140453"/>
    </source>
</evidence>
<gene>
    <name evidence="10" type="ORF">N0V93_004501</name>
</gene>
<dbReference type="PRINTS" id="PR00385">
    <property type="entry name" value="P450"/>
</dbReference>
<name>A0A9W9CVW7_9PEZI</name>
<feature type="binding site" description="axial binding residue" evidence="8">
    <location>
        <position position="471"/>
    </location>
    <ligand>
        <name>heme</name>
        <dbReference type="ChEBI" id="CHEBI:30413"/>
    </ligand>
    <ligandPart>
        <name>Fe</name>
        <dbReference type="ChEBI" id="CHEBI:18248"/>
    </ligandPart>
</feature>
<keyword evidence="9" id="KW-1133">Transmembrane helix</keyword>
<dbReference type="GO" id="GO:0020037">
    <property type="term" value="F:heme binding"/>
    <property type="evidence" value="ECO:0007669"/>
    <property type="project" value="InterPro"/>
</dbReference>
<dbReference type="CDD" id="cd11060">
    <property type="entry name" value="CYP57A1-like"/>
    <property type="match status" value="1"/>
</dbReference>
<reference evidence="10" key="1">
    <citation type="submission" date="2022-10" db="EMBL/GenBank/DDBJ databases">
        <title>Tapping the CABI collections for fungal endophytes: first genome assemblies for Collariella, Neodidymelliopsis, Ascochyta clinopodiicola, Didymella pomorum, Didymosphaeria variabile, Neocosmospora piperis and Neocucurbitaria cava.</title>
        <authorList>
            <person name="Hill R."/>
        </authorList>
    </citation>
    <scope>NUCLEOTIDE SEQUENCE</scope>
    <source>
        <strain evidence="10">IMI 355082</strain>
    </source>
</reference>
<evidence type="ECO:0000256" key="5">
    <source>
        <dbReference type="ARBA" id="ARBA00023002"/>
    </source>
</evidence>
<evidence type="ECO:0000256" key="7">
    <source>
        <dbReference type="ARBA" id="ARBA00023033"/>
    </source>
</evidence>
<comment type="similarity">
    <text evidence="2">Belongs to the cytochrome P450 family.</text>
</comment>
<dbReference type="PANTHER" id="PTHR24305:SF77">
    <property type="entry name" value="CYTOCHROME P450 MONOOXYGENASE"/>
    <property type="match status" value="1"/>
</dbReference>
<evidence type="ECO:0000256" key="4">
    <source>
        <dbReference type="ARBA" id="ARBA00022723"/>
    </source>
</evidence>
<protein>
    <recommendedName>
        <fullName evidence="12">Pisatin demethylase</fullName>
    </recommendedName>
</protein>
<keyword evidence="9" id="KW-0812">Transmembrane</keyword>
<dbReference type="InterPro" id="IPR001128">
    <property type="entry name" value="Cyt_P450"/>
</dbReference>
<dbReference type="Pfam" id="PF00067">
    <property type="entry name" value="p450"/>
    <property type="match status" value="1"/>
</dbReference>
<dbReference type="OrthoDB" id="3934656at2759"/>
<proteinExistence type="inferred from homology"/>